<dbReference type="EMBL" id="CP145132">
    <property type="protein sequence ID" value="WWC54829.1"/>
    <property type="molecule type" value="Genomic_DNA"/>
</dbReference>
<evidence type="ECO:0000313" key="3">
    <source>
        <dbReference type="Proteomes" id="UP000250354"/>
    </source>
</evidence>
<keyword evidence="3" id="KW-1185">Reference proteome</keyword>
<dbReference type="GeneID" id="86857511"/>
<proteinExistence type="predicted"/>
<organism evidence="1 4">
    <name type="scientific">Aerococcus mictus</name>
    <dbReference type="NCBI Taxonomy" id="2976810"/>
    <lineage>
        <taxon>Bacteria</taxon>
        <taxon>Bacillati</taxon>
        <taxon>Bacillota</taxon>
        <taxon>Bacilli</taxon>
        <taxon>Lactobacillales</taxon>
        <taxon>Aerococcaceae</taxon>
        <taxon>Aerococcus</taxon>
    </lineage>
</organism>
<reference evidence="2" key="3">
    <citation type="submission" date="2024-02" db="EMBL/GenBank/DDBJ databases">
        <authorList>
            <person name="Choi B."/>
        </authorList>
    </citation>
    <scope>NUCLEOTIDE SEQUENCE</scope>
    <source>
        <strain evidence="2">UMB1016</strain>
    </source>
</reference>
<gene>
    <name evidence="2" type="ORF">DBT44_0000605</name>
    <name evidence="1" type="ORF">ODY61_00350</name>
</gene>
<dbReference type="AlphaFoldDB" id="A0A9Q4DCI0"/>
<dbReference type="Proteomes" id="UP000250354">
    <property type="component" value="Chromosome"/>
</dbReference>
<dbReference type="EMBL" id="JAOTMY010000001">
    <property type="protein sequence ID" value="MCY3086558.1"/>
    <property type="molecule type" value="Genomic_DNA"/>
</dbReference>
<dbReference type="RefSeq" id="WP_168163193.1">
    <property type="nucleotide sequence ID" value="NZ_CAJHLG010000001.1"/>
</dbReference>
<dbReference type="Proteomes" id="UP001069047">
    <property type="component" value="Unassembled WGS sequence"/>
</dbReference>
<evidence type="ECO:0000313" key="2">
    <source>
        <dbReference type="EMBL" id="WWC54829.1"/>
    </source>
</evidence>
<accession>A0A9Q4DCI0</accession>
<reference evidence="1" key="2">
    <citation type="submission" date="2022-09" db="EMBL/GenBank/DDBJ databases">
        <title>Aerococcus urinae taxonomy study.</title>
        <authorList>
            <person name="Christensen J."/>
            <person name="Senneby E."/>
        </authorList>
    </citation>
    <scope>NUCLEOTIDE SEQUENCE</scope>
    <source>
        <strain evidence="1">LUND-41-B12</strain>
    </source>
</reference>
<evidence type="ECO:0000313" key="4">
    <source>
        <dbReference type="Proteomes" id="UP001069047"/>
    </source>
</evidence>
<protein>
    <submittedName>
        <fullName evidence="1">Uncharacterized protein</fullName>
    </submittedName>
</protein>
<reference evidence="2 3" key="1">
    <citation type="journal article" date="2020" name="J. Bacteriol.">
        <title>Aerococcus urinae Isolated from Women with Lower Urinary Tract Symptoms: In Vitro Aggregation and Genome Analysis.</title>
        <authorList>
            <person name="Hilt E.E."/>
            <person name="Putonti C."/>
            <person name="Thomas-White K."/>
            <person name="Lewis A.L."/>
            <person name="Visick K.L."/>
            <person name="Gilbert N.M."/>
            <person name="Wolfe A.J."/>
        </authorList>
    </citation>
    <scope>NUCLEOTIDE SEQUENCE [LARGE SCALE GENOMIC DNA]</scope>
    <source>
        <strain evidence="2 3">UMB1016</strain>
    </source>
</reference>
<evidence type="ECO:0000313" key="1">
    <source>
        <dbReference type="EMBL" id="MCY3086558.1"/>
    </source>
</evidence>
<name>A0A9Q4DCI0_9LACT</name>
<sequence>MSNVGITPILVHDYPKTKTEKEVLAINGIGKGTINKLKANGVRFKKN</sequence>